<dbReference type="Gene3D" id="3.50.30.40">
    <property type="entry name" value="Ribonuclease E inhibitor RraA/RraA-like"/>
    <property type="match status" value="1"/>
</dbReference>
<dbReference type="EMBL" id="FLUQ01000006">
    <property type="protein sequence ID" value="SBW10344.1"/>
    <property type="molecule type" value="Genomic_DNA"/>
</dbReference>
<sequence>MNILSQSQLAELQQFDGPTVCNALEAFNCRPKNTGFMKPGMLPQIPLDKPMIGYAATAKVSSMSPGRPENAELLMGYYESVLNMADPTISVIQDTDPEPCGSFWGEVQATLHKTMGVVGTICTSGVRDIKEVAELGFGFFSNELRISHGYIHVENYNCPVNVCGLTVTPGDLLFADRHGVVCIPHAVAPSLARICREIANAELPMLEPTRALLKTGQKPTMDQIRAWRKGMEEARKKVTKLIEEI</sequence>
<dbReference type="GO" id="GO:0046872">
    <property type="term" value="F:metal ion binding"/>
    <property type="evidence" value="ECO:0007669"/>
    <property type="project" value="UniProtKB-KW"/>
</dbReference>
<dbReference type="SUPFAM" id="SSF89562">
    <property type="entry name" value="RraA-like"/>
    <property type="match status" value="1"/>
</dbReference>
<dbReference type="AlphaFoldDB" id="A0A212KF26"/>
<evidence type="ECO:0000256" key="2">
    <source>
        <dbReference type="PIRSR" id="PIRSR605493-1"/>
    </source>
</evidence>
<gene>
    <name evidence="3" type="ORF">KL86DPRO_60128</name>
</gene>
<accession>A0A212KF26</accession>
<evidence type="ECO:0000256" key="1">
    <source>
        <dbReference type="ARBA" id="ARBA00029596"/>
    </source>
</evidence>
<dbReference type="PANTHER" id="PTHR33254:SF4">
    <property type="entry name" value="4-HYDROXY-4-METHYL-2-OXOGLUTARATE ALDOLASE 3-RELATED"/>
    <property type="match status" value="1"/>
</dbReference>
<dbReference type="InterPro" id="IPR005493">
    <property type="entry name" value="RraA/RraA-like"/>
</dbReference>
<dbReference type="Pfam" id="PF03737">
    <property type="entry name" value="RraA-like"/>
    <property type="match status" value="1"/>
</dbReference>
<proteinExistence type="predicted"/>
<evidence type="ECO:0000313" key="3">
    <source>
        <dbReference type="EMBL" id="SBW10344.1"/>
    </source>
</evidence>
<name>A0A212KF26_9DELT</name>
<dbReference type="CDD" id="cd16841">
    <property type="entry name" value="RraA_family"/>
    <property type="match status" value="1"/>
</dbReference>
<feature type="binding site" evidence="2">
    <location>
        <position position="128"/>
    </location>
    <ligand>
        <name>Mg(2+)</name>
        <dbReference type="ChEBI" id="CHEBI:18420"/>
    </ligand>
</feature>
<organism evidence="3">
    <name type="scientific">uncultured delta proteobacterium</name>
    <dbReference type="NCBI Taxonomy" id="34034"/>
    <lineage>
        <taxon>Bacteria</taxon>
        <taxon>Deltaproteobacteria</taxon>
        <taxon>environmental samples</taxon>
    </lineage>
</organism>
<keyword evidence="2" id="KW-0479">Metal-binding</keyword>
<reference evidence="3" key="1">
    <citation type="submission" date="2016-04" db="EMBL/GenBank/DDBJ databases">
        <authorList>
            <person name="Evans L.H."/>
            <person name="Alamgir A."/>
            <person name="Owens N."/>
            <person name="Weber N.D."/>
            <person name="Virtaneva K."/>
            <person name="Barbian K."/>
            <person name="Babar A."/>
            <person name="Rosenke K."/>
        </authorList>
    </citation>
    <scope>NUCLEOTIDE SEQUENCE</scope>
    <source>
        <strain evidence="3">86</strain>
    </source>
</reference>
<comment type="cofactor">
    <cofactor evidence="2">
        <name>Mg(2+)</name>
        <dbReference type="ChEBI" id="CHEBI:18420"/>
    </cofactor>
</comment>
<feature type="binding site" evidence="2">
    <location>
        <position position="127"/>
    </location>
    <ligand>
        <name>substrate</name>
    </ligand>
</feature>
<keyword evidence="2" id="KW-0460">Magnesium</keyword>
<dbReference type="InterPro" id="IPR036704">
    <property type="entry name" value="RraA/RraA-like_sf"/>
</dbReference>
<dbReference type="PANTHER" id="PTHR33254">
    <property type="entry name" value="4-HYDROXY-4-METHYL-2-OXOGLUTARATE ALDOLASE 3-RELATED"/>
    <property type="match status" value="1"/>
</dbReference>
<protein>
    <recommendedName>
        <fullName evidence="1">Regulator of ribonuclease activity homolog</fullName>
    </recommendedName>
</protein>